<evidence type="ECO:0008006" key="3">
    <source>
        <dbReference type="Google" id="ProtNLM"/>
    </source>
</evidence>
<name>A0ABN3HN73_9ACTN</name>
<reference evidence="1 2" key="1">
    <citation type="journal article" date="2019" name="Int. J. Syst. Evol. Microbiol.">
        <title>The Global Catalogue of Microorganisms (GCM) 10K type strain sequencing project: providing services to taxonomists for standard genome sequencing and annotation.</title>
        <authorList>
            <consortium name="The Broad Institute Genomics Platform"/>
            <consortium name="The Broad Institute Genome Sequencing Center for Infectious Disease"/>
            <person name="Wu L."/>
            <person name="Ma J."/>
        </authorList>
    </citation>
    <scope>NUCLEOTIDE SEQUENCE [LARGE SCALE GENOMIC DNA]</scope>
    <source>
        <strain evidence="1 2">JCM 3272</strain>
    </source>
</reference>
<dbReference type="SUPFAM" id="SSF103647">
    <property type="entry name" value="TSP type-3 repeat"/>
    <property type="match status" value="1"/>
</dbReference>
<keyword evidence="2" id="KW-1185">Reference proteome</keyword>
<dbReference type="RefSeq" id="WP_344619174.1">
    <property type="nucleotide sequence ID" value="NZ_BAAARV010000096.1"/>
</dbReference>
<organism evidence="1 2">
    <name type="scientific">Dactylosporangium salmoneum</name>
    <dbReference type="NCBI Taxonomy" id="53361"/>
    <lineage>
        <taxon>Bacteria</taxon>
        <taxon>Bacillati</taxon>
        <taxon>Actinomycetota</taxon>
        <taxon>Actinomycetes</taxon>
        <taxon>Micromonosporales</taxon>
        <taxon>Micromonosporaceae</taxon>
        <taxon>Dactylosporangium</taxon>
    </lineage>
</organism>
<dbReference type="EMBL" id="BAAARV010000096">
    <property type="protein sequence ID" value="GAA2384329.1"/>
    <property type="molecule type" value="Genomic_DNA"/>
</dbReference>
<accession>A0ABN3HN73</accession>
<dbReference type="Proteomes" id="UP001501444">
    <property type="component" value="Unassembled WGS sequence"/>
</dbReference>
<sequence length="74" mass="7772">MSEEYVTLDDKDLNGDGVVDQAKIYTLDDGANVLEADTDGDGEVDLIAIDADGDGVYEETVDPATGESTDLTNS</sequence>
<protein>
    <recommendedName>
        <fullName evidence="3">EF-hand domain-containing protein</fullName>
    </recommendedName>
</protein>
<dbReference type="InterPro" id="IPR028974">
    <property type="entry name" value="TSP_type-3_rpt"/>
</dbReference>
<proteinExistence type="predicted"/>
<evidence type="ECO:0000313" key="1">
    <source>
        <dbReference type="EMBL" id="GAA2384329.1"/>
    </source>
</evidence>
<gene>
    <name evidence="1" type="ORF">GCM10010170_093630</name>
</gene>
<evidence type="ECO:0000313" key="2">
    <source>
        <dbReference type="Proteomes" id="UP001501444"/>
    </source>
</evidence>
<comment type="caution">
    <text evidence="1">The sequence shown here is derived from an EMBL/GenBank/DDBJ whole genome shotgun (WGS) entry which is preliminary data.</text>
</comment>